<reference evidence="1" key="1">
    <citation type="submission" date="2007-07" db="EMBL/GenBank/DDBJ databases">
        <title>PCAP assembly of the Caenorhabditis remanei genome.</title>
        <authorList>
            <consortium name="The Caenorhabditis remanei Sequencing Consortium"/>
            <person name="Wilson R.K."/>
        </authorList>
    </citation>
    <scope>NUCLEOTIDE SEQUENCE [LARGE SCALE GENOMIC DNA]</scope>
    <source>
        <strain evidence="1">PB4641</strain>
    </source>
</reference>
<gene>
    <name evidence="1" type="ORF">CRE_11324</name>
</gene>
<dbReference type="InParanoid" id="E3N0C5"/>
<sequence length="20" mass="2560">MREKRKRKRMTLHIFSIISE</sequence>
<dbReference type="Proteomes" id="UP000008281">
    <property type="component" value="Unassembled WGS sequence"/>
</dbReference>
<organism evidence="2">
    <name type="scientific">Caenorhabditis remanei</name>
    <name type="common">Caenorhabditis vulgaris</name>
    <dbReference type="NCBI Taxonomy" id="31234"/>
    <lineage>
        <taxon>Eukaryota</taxon>
        <taxon>Metazoa</taxon>
        <taxon>Ecdysozoa</taxon>
        <taxon>Nematoda</taxon>
        <taxon>Chromadorea</taxon>
        <taxon>Rhabditida</taxon>
        <taxon>Rhabditina</taxon>
        <taxon>Rhabditomorpha</taxon>
        <taxon>Rhabditoidea</taxon>
        <taxon>Rhabditidae</taxon>
        <taxon>Peloderinae</taxon>
        <taxon>Caenorhabditis</taxon>
    </lineage>
</organism>
<accession>E3N0C5</accession>
<evidence type="ECO:0000313" key="2">
    <source>
        <dbReference type="Proteomes" id="UP000008281"/>
    </source>
</evidence>
<name>E3N0C5_CAERE</name>
<keyword evidence="2" id="KW-1185">Reference proteome</keyword>
<protein>
    <submittedName>
        <fullName evidence="1">Uncharacterized protein</fullName>
    </submittedName>
</protein>
<proteinExistence type="predicted"/>
<dbReference type="AlphaFoldDB" id="E3N0C5"/>
<dbReference type="EMBL" id="DS268505">
    <property type="protein sequence ID" value="EFP13421.1"/>
    <property type="molecule type" value="Genomic_DNA"/>
</dbReference>
<evidence type="ECO:0000313" key="1">
    <source>
        <dbReference type="EMBL" id="EFP13421.1"/>
    </source>
</evidence>